<keyword evidence="1" id="KW-0694">RNA-binding</keyword>
<dbReference type="GO" id="GO:0031380">
    <property type="term" value="C:nuclear RNA-directed RNA polymerase complex"/>
    <property type="evidence" value="ECO:0007669"/>
    <property type="project" value="TreeGrafter"/>
</dbReference>
<feature type="compositionally biased region" description="Basic and acidic residues" evidence="2">
    <location>
        <begin position="1171"/>
        <end position="1182"/>
    </location>
</feature>
<dbReference type="RefSeq" id="XP_025375554.1">
    <property type="nucleotide sequence ID" value="XM_025522381.1"/>
</dbReference>
<feature type="region of interest" description="Disordered" evidence="2">
    <location>
        <begin position="1286"/>
        <end position="1320"/>
    </location>
</feature>
<comment type="catalytic activity">
    <reaction evidence="1">
        <text>RNA(n) + a ribonucleoside 5'-triphosphate = RNA(n+1) + diphosphate</text>
        <dbReference type="Rhea" id="RHEA:21248"/>
        <dbReference type="Rhea" id="RHEA-COMP:14527"/>
        <dbReference type="Rhea" id="RHEA-COMP:17342"/>
        <dbReference type="ChEBI" id="CHEBI:33019"/>
        <dbReference type="ChEBI" id="CHEBI:61557"/>
        <dbReference type="ChEBI" id="CHEBI:140395"/>
        <dbReference type="EC" id="2.7.7.48"/>
    </reaction>
</comment>
<reference evidence="4 5" key="1">
    <citation type="journal article" date="2018" name="Mol. Biol. Evol.">
        <title>Broad Genomic Sampling Reveals a Smut Pathogenic Ancestry of the Fungal Clade Ustilaginomycotina.</title>
        <authorList>
            <person name="Kijpornyongpan T."/>
            <person name="Mondo S.J."/>
            <person name="Barry K."/>
            <person name="Sandor L."/>
            <person name="Lee J."/>
            <person name="Lipzen A."/>
            <person name="Pangilinan J."/>
            <person name="LaButti K."/>
            <person name="Hainaut M."/>
            <person name="Henrissat B."/>
            <person name="Grigoriev I.V."/>
            <person name="Spatafora J.W."/>
            <person name="Aime M.C."/>
        </authorList>
    </citation>
    <scope>NUCLEOTIDE SEQUENCE [LARGE SCALE GENOMIC DNA]</scope>
    <source>
        <strain evidence="4 5">MCA 4198</strain>
    </source>
</reference>
<keyword evidence="5" id="KW-1185">Reference proteome</keyword>
<dbReference type="Proteomes" id="UP000245768">
    <property type="component" value="Unassembled WGS sequence"/>
</dbReference>
<feature type="compositionally biased region" description="Acidic residues" evidence="2">
    <location>
        <begin position="1397"/>
        <end position="1407"/>
    </location>
</feature>
<sequence>MAAQRDGPLFVIKVSDIPNSAKVRELRKAIGVAAKSIRREPPIRFGVEIRKKEGVRYGKLSFTEGEVIRLWLSRYGSRLGERIVVKDQRLTFAPLEEVIDKWQISAINNQIKDRQWEGSDYDDIPEPPRLSIVDVSCGAWDSRNAYCQGWGRLCQDPKSCMTFDVDETKLSIRIDDLVIETVSVNILHVILVGKALYIELGHPPLFLREIARVSTAAPTTFPSEPVSKQVLPRRPRANYRRLLECQEDHEGAIEFDRVGAFDSQHMPVAQYCNVFRVGACTVQEIKSFYDLTQRRLPKLKKVSSIPMGDPATFSAQTISSLNAMFEKLSFEVAFQAQALIGPRLLPLELLSLRKQIVKLEARLGPSAAPALRSLKAHLCDRGPIAEKENWPSFSLDQMSRELERAEQGKTLEAQLQTRSKTLTHTAQLTPSYGCFLDGPHLDDGNRILRQYPGKDVHFLRVRCIEENGSVLRVSQNGIQTKAMIEERFGTALRQGIVVAGRRFQFLAFSGSSLRESSCWFMRPFQFHGTRVRPDTIRQSIGALDHIRCPAKYAARMGQAFTATPSSIEIHPSQIKRIEDVEVGKYCFTDGIGTISPALVKRVTEEMYEFEPPTPPTVFQVRIGGAKGVLAIDTRLEGEQVNLRNSMVKFEATSTRLEIANVYRKPLPMFLNRPMVALLESLGVPKRAFMAFQNAAVQGLRDATRSVDAARALHLHYGMGLICSDVLSALATRGINGFGAAFLREANLGLVNFALRNVKYRARIRVPNCYTLLGAIDETGELGPKEVVVAIGWPGEPMQYLEGRCLVGRSPMTAPGDVQFVTAVVPAADSPLRALRNALVFSRKGTRPVPSMLAGGDLDGDLYNVIQEKSLLPKVTYKAATYPRLKPQELDRNCTVDDVITFFLQFIEHNVIGIVANHHLHLSDRSNKGVVDRACIRLAALHSIAVDYSKTGIPAPVKDSPYVPAEKPDYFMKEYRLEGRDSRQHPRERELFYQSRKALGEMFRAIDVQNKLTEWSRLASLPLSEAKPESSDGQEENSWSTNLWDELKRDGRADGYHRHLASVTAVLDYYDRNVGVLRRDYSPFKRSLLSEEEVFMGCIIERGPTQQSFNDFDHINRLQDEYESICRITRQLVFFRSSDSPVQGHSNGLSRATSKGHSGNNGVGTAGLKGSDPAKHPSERKSSTVEESLVRRWILYSSDRFDDDVAIGNEVQKVPQERVAKVKRELIGVITNGLAFYSVALKKSAGRSAPWIVVSAILRAHRYLDAFEGKNAVPNGMSNAVFSRELKTPETPATPDEVNRVGDDNSEGTDQDESNAGDGLALNNDDLMLGLVGNIYEGLEVLDSYDEVEKLPSPERTESLDGSSVVDSLANITTSNDNVVANKTAGEESADPDASQEGTDDDDDDDFGFEAFTRKPMTGRGGGAYMTSDEEASSDEE</sequence>
<dbReference type="EMBL" id="KZ819638">
    <property type="protein sequence ID" value="PWN88356.1"/>
    <property type="molecule type" value="Genomic_DNA"/>
</dbReference>
<dbReference type="GO" id="GO:0003723">
    <property type="term" value="F:RNA binding"/>
    <property type="evidence" value="ECO:0007669"/>
    <property type="project" value="UniProtKB-KW"/>
</dbReference>
<evidence type="ECO:0000256" key="2">
    <source>
        <dbReference type="SAM" id="MobiDB-lite"/>
    </source>
</evidence>
<feature type="region of interest" description="Disordered" evidence="2">
    <location>
        <begin position="1138"/>
        <end position="1182"/>
    </location>
</feature>
<dbReference type="EC" id="2.7.7.48" evidence="1"/>
<comment type="similarity">
    <text evidence="1">Belongs to the RdRP family.</text>
</comment>
<dbReference type="GO" id="GO:0030422">
    <property type="term" value="P:siRNA processing"/>
    <property type="evidence" value="ECO:0007669"/>
    <property type="project" value="TreeGrafter"/>
</dbReference>
<feature type="region of interest" description="Disordered" evidence="2">
    <location>
        <begin position="1376"/>
        <end position="1436"/>
    </location>
</feature>
<proteinExistence type="inferred from homology"/>
<keyword evidence="1" id="KW-0808">Transferase</keyword>
<feature type="compositionally biased region" description="Acidic residues" evidence="2">
    <location>
        <begin position="1427"/>
        <end position="1436"/>
    </location>
</feature>
<dbReference type="GeneID" id="37044297"/>
<keyword evidence="1" id="KW-0548">Nucleotidyltransferase</keyword>
<gene>
    <name evidence="4" type="ORF">FA10DRAFT_268553</name>
</gene>
<dbReference type="OrthoDB" id="6513042at2759"/>
<dbReference type="InParanoid" id="A0A316YH00"/>
<evidence type="ECO:0000313" key="5">
    <source>
        <dbReference type="Proteomes" id="UP000245768"/>
    </source>
</evidence>
<dbReference type="InterPro" id="IPR007855">
    <property type="entry name" value="RDRP"/>
</dbReference>
<keyword evidence="1" id="KW-0696">RNA-directed RNA polymerase</keyword>
<dbReference type="PANTHER" id="PTHR23079:SF17">
    <property type="entry name" value="RNA-DEPENDENT RNA POLYMERASE"/>
    <property type="match status" value="1"/>
</dbReference>
<evidence type="ECO:0000313" key="4">
    <source>
        <dbReference type="EMBL" id="PWN88356.1"/>
    </source>
</evidence>
<name>A0A316YH00_9BASI</name>
<evidence type="ECO:0000259" key="3">
    <source>
        <dbReference type="Pfam" id="PF05183"/>
    </source>
</evidence>
<feature type="compositionally biased region" description="Polar residues" evidence="2">
    <location>
        <begin position="1138"/>
        <end position="1157"/>
    </location>
</feature>
<dbReference type="Pfam" id="PF05183">
    <property type="entry name" value="RdRP"/>
    <property type="match status" value="1"/>
</dbReference>
<dbReference type="GO" id="GO:0003968">
    <property type="term" value="F:RNA-directed RNA polymerase activity"/>
    <property type="evidence" value="ECO:0007669"/>
    <property type="project" value="UniProtKB-KW"/>
</dbReference>
<protein>
    <recommendedName>
        <fullName evidence="1">RNA-dependent RNA polymerase</fullName>
        <ecNumber evidence="1">2.7.7.48</ecNumber>
    </recommendedName>
</protein>
<dbReference type="STRING" id="215250.A0A316YH00"/>
<feature type="compositionally biased region" description="Acidic residues" evidence="2">
    <location>
        <begin position="1303"/>
        <end position="1314"/>
    </location>
</feature>
<feature type="domain" description="RDRP core" evidence="3">
    <location>
        <begin position="434"/>
        <end position="1005"/>
    </location>
</feature>
<dbReference type="PANTHER" id="PTHR23079">
    <property type="entry name" value="RNA-DEPENDENT RNA POLYMERASE"/>
    <property type="match status" value="1"/>
</dbReference>
<accession>A0A316YH00</accession>
<dbReference type="InterPro" id="IPR057596">
    <property type="entry name" value="RDRP_core"/>
</dbReference>
<evidence type="ECO:0000256" key="1">
    <source>
        <dbReference type="RuleBase" id="RU363098"/>
    </source>
</evidence>
<organism evidence="4 5">
    <name type="scientific">Acaromyces ingoldii</name>
    <dbReference type="NCBI Taxonomy" id="215250"/>
    <lineage>
        <taxon>Eukaryota</taxon>
        <taxon>Fungi</taxon>
        <taxon>Dikarya</taxon>
        <taxon>Basidiomycota</taxon>
        <taxon>Ustilaginomycotina</taxon>
        <taxon>Exobasidiomycetes</taxon>
        <taxon>Exobasidiales</taxon>
        <taxon>Cryptobasidiaceae</taxon>
        <taxon>Acaromyces</taxon>
    </lineage>
</organism>